<evidence type="ECO:0000256" key="11">
    <source>
        <dbReference type="ARBA" id="ARBA00023136"/>
    </source>
</evidence>
<evidence type="ECO:0000256" key="9">
    <source>
        <dbReference type="ARBA" id="ARBA00022984"/>
    </source>
</evidence>
<evidence type="ECO:0000313" key="19">
    <source>
        <dbReference type="Proteomes" id="UP000703893"/>
    </source>
</evidence>
<keyword evidence="10 17" id="KW-1133">Transmembrane helix</keyword>
<keyword evidence="13" id="KW-0961">Cell wall biogenesis/degradation</keyword>
<evidence type="ECO:0000256" key="8">
    <source>
        <dbReference type="ARBA" id="ARBA00022960"/>
    </source>
</evidence>
<dbReference type="InterPro" id="IPR003824">
    <property type="entry name" value="UppP"/>
</dbReference>
<evidence type="ECO:0000256" key="16">
    <source>
        <dbReference type="ARBA" id="ARBA00047594"/>
    </source>
</evidence>
<evidence type="ECO:0000256" key="3">
    <source>
        <dbReference type="ARBA" id="ARBA00012374"/>
    </source>
</evidence>
<comment type="similarity">
    <text evidence="2">Belongs to the UppP family.</text>
</comment>
<keyword evidence="7" id="KW-0378">Hydrolase</keyword>
<evidence type="ECO:0000313" key="18">
    <source>
        <dbReference type="EMBL" id="MBM3276115.1"/>
    </source>
</evidence>
<keyword evidence="9" id="KW-0573">Peptidoglycan synthesis</keyword>
<protein>
    <recommendedName>
        <fullName evidence="4">Undecaprenyl-diphosphatase</fullName>
        <ecNumber evidence="3">3.6.1.27</ecNumber>
    </recommendedName>
    <alternativeName>
        <fullName evidence="15">Bacitracin resistance protein</fullName>
    </alternativeName>
    <alternativeName>
        <fullName evidence="14">Undecaprenyl pyrophosphate phosphatase</fullName>
    </alternativeName>
</protein>
<feature type="transmembrane region" description="Helical" evidence="17">
    <location>
        <begin position="22"/>
        <end position="45"/>
    </location>
</feature>
<dbReference type="GO" id="GO:0071555">
    <property type="term" value="P:cell wall organization"/>
    <property type="evidence" value="ECO:0007669"/>
    <property type="project" value="UniProtKB-KW"/>
</dbReference>
<keyword evidence="6 17" id="KW-0812">Transmembrane</keyword>
<evidence type="ECO:0000256" key="7">
    <source>
        <dbReference type="ARBA" id="ARBA00022801"/>
    </source>
</evidence>
<evidence type="ECO:0000256" key="15">
    <source>
        <dbReference type="ARBA" id="ARBA00032932"/>
    </source>
</evidence>
<dbReference type="GO" id="GO:0050380">
    <property type="term" value="F:undecaprenyl-diphosphatase activity"/>
    <property type="evidence" value="ECO:0007669"/>
    <property type="project" value="UniProtKB-EC"/>
</dbReference>
<feature type="transmembrane region" description="Helical" evidence="17">
    <location>
        <begin position="57"/>
        <end position="76"/>
    </location>
</feature>
<sequence length="82" mass="8919">LGLPIMVAAVAYESRHIHLSDFTFPVIVADITAVITGYLSIRFLMRYLRDRSTAVFIVYRLVVGVALIAMALLGHFPGLGGA</sequence>
<keyword evidence="12" id="KW-0046">Antibiotic resistance</keyword>
<evidence type="ECO:0000256" key="4">
    <source>
        <dbReference type="ARBA" id="ARBA00021581"/>
    </source>
</evidence>
<comment type="catalytic activity">
    <reaction evidence="16">
        <text>di-trans,octa-cis-undecaprenyl diphosphate + H2O = di-trans,octa-cis-undecaprenyl phosphate + phosphate + H(+)</text>
        <dbReference type="Rhea" id="RHEA:28094"/>
        <dbReference type="ChEBI" id="CHEBI:15377"/>
        <dbReference type="ChEBI" id="CHEBI:15378"/>
        <dbReference type="ChEBI" id="CHEBI:43474"/>
        <dbReference type="ChEBI" id="CHEBI:58405"/>
        <dbReference type="ChEBI" id="CHEBI:60392"/>
        <dbReference type="EC" id="3.6.1.27"/>
    </reaction>
</comment>
<evidence type="ECO:0000256" key="5">
    <source>
        <dbReference type="ARBA" id="ARBA00022475"/>
    </source>
</evidence>
<comment type="subcellular location">
    <subcellularLocation>
        <location evidence="1">Cell membrane</location>
        <topology evidence="1">Multi-pass membrane protein</topology>
    </subcellularLocation>
</comment>
<keyword evidence="8" id="KW-0133">Cell shape</keyword>
<dbReference type="GO" id="GO:0008360">
    <property type="term" value="P:regulation of cell shape"/>
    <property type="evidence" value="ECO:0007669"/>
    <property type="project" value="UniProtKB-KW"/>
</dbReference>
<dbReference type="Pfam" id="PF02673">
    <property type="entry name" value="BacA"/>
    <property type="match status" value="1"/>
</dbReference>
<organism evidence="18 19">
    <name type="scientific">Candidatus Tanganyikabacteria bacterium</name>
    <dbReference type="NCBI Taxonomy" id="2961651"/>
    <lineage>
        <taxon>Bacteria</taxon>
        <taxon>Bacillati</taxon>
        <taxon>Candidatus Sericytochromatia</taxon>
        <taxon>Candidatus Tanganyikabacteria</taxon>
    </lineage>
</organism>
<keyword evidence="11 17" id="KW-0472">Membrane</keyword>
<dbReference type="GO" id="GO:0046677">
    <property type="term" value="P:response to antibiotic"/>
    <property type="evidence" value="ECO:0007669"/>
    <property type="project" value="UniProtKB-KW"/>
</dbReference>
<reference evidence="18 19" key="1">
    <citation type="submission" date="2019-03" db="EMBL/GenBank/DDBJ databases">
        <title>Lake Tanganyika Metagenome-Assembled Genomes (MAGs).</title>
        <authorList>
            <person name="Tran P."/>
        </authorList>
    </citation>
    <scope>NUCLEOTIDE SEQUENCE [LARGE SCALE GENOMIC DNA]</scope>
    <source>
        <strain evidence="18">K_DeepCast_65m_m2_236</strain>
    </source>
</reference>
<gene>
    <name evidence="18" type="ORF">FJZ00_13260</name>
</gene>
<dbReference type="GO" id="GO:0009252">
    <property type="term" value="P:peptidoglycan biosynthetic process"/>
    <property type="evidence" value="ECO:0007669"/>
    <property type="project" value="UniProtKB-KW"/>
</dbReference>
<dbReference type="EMBL" id="VGJX01000866">
    <property type="protein sequence ID" value="MBM3276115.1"/>
    <property type="molecule type" value="Genomic_DNA"/>
</dbReference>
<evidence type="ECO:0000256" key="2">
    <source>
        <dbReference type="ARBA" id="ARBA00010621"/>
    </source>
</evidence>
<dbReference type="GO" id="GO:0005886">
    <property type="term" value="C:plasma membrane"/>
    <property type="evidence" value="ECO:0007669"/>
    <property type="project" value="UniProtKB-SubCell"/>
</dbReference>
<feature type="non-terminal residue" evidence="18">
    <location>
        <position position="1"/>
    </location>
</feature>
<evidence type="ECO:0000256" key="14">
    <source>
        <dbReference type="ARBA" id="ARBA00032707"/>
    </source>
</evidence>
<comment type="caution">
    <text evidence="18">The sequence shown here is derived from an EMBL/GenBank/DDBJ whole genome shotgun (WGS) entry which is preliminary data.</text>
</comment>
<name>A0A937X862_9BACT</name>
<evidence type="ECO:0000256" key="17">
    <source>
        <dbReference type="SAM" id="Phobius"/>
    </source>
</evidence>
<dbReference type="Proteomes" id="UP000703893">
    <property type="component" value="Unassembled WGS sequence"/>
</dbReference>
<evidence type="ECO:0000256" key="10">
    <source>
        <dbReference type="ARBA" id="ARBA00022989"/>
    </source>
</evidence>
<dbReference type="AlphaFoldDB" id="A0A937X862"/>
<evidence type="ECO:0000256" key="12">
    <source>
        <dbReference type="ARBA" id="ARBA00023251"/>
    </source>
</evidence>
<evidence type="ECO:0000256" key="13">
    <source>
        <dbReference type="ARBA" id="ARBA00023316"/>
    </source>
</evidence>
<accession>A0A937X862</accession>
<proteinExistence type="inferred from homology"/>
<evidence type="ECO:0000256" key="6">
    <source>
        <dbReference type="ARBA" id="ARBA00022692"/>
    </source>
</evidence>
<dbReference type="EC" id="3.6.1.27" evidence="3"/>
<evidence type="ECO:0000256" key="1">
    <source>
        <dbReference type="ARBA" id="ARBA00004651"/>
    </source>
</evidence>
<keyword evidence="5" id="KW-1003">Cell membrane</keyword>